<protein>
    <recommendedName>
        <fullName evidence="4">Lipoprotein</fullName>
    </recommendedName>
</protein>
<evidence type="ECO:0000313" key="2">
    <source>
        <dbReference type="EMBL" id="VEH14690.1"/>
    </source>
</evidence>
<dbReference type="EMBL" id="LR134384">
    <property type="protein sequence ID" value="VEH14690.1"/>
    <property type="molecule type" value="Genomic_DNA"/>
</dbReference>
<proteinExistence type="predicted"/>
<dbReference type="AlphaFoldDB" id="A0A448L3Z2"/>
<feature type="chain" id="PRO_5019328561" description="Lipoprotein" evidence="1">
    <location>
        <begin position="20"/>
        <end position="221"/>
    </location>
</feature>
<name>A0A448L3Z2_9BACT</name>
<reference evidence="2 3" key="1">
    <citation type="submission" date="2018-12" db="EMBL/GenBank/DDBJ databases">
        <authorList>
            <consortium name="Pathogen Informatics"/>
        </authorList>
    </citation>
    <scope>NUCLEOTIDE SEQUENCE [LARGE SCALE GENOMIC DNA]</scope>
    <source>
        <strain evidence="2 3">NCTC13071</strain>
    </source>
</reference>
<sequence>MKFLLSFIVITFICMSACCQTINSPTKAGDTDTCLVDFTKHAFPQKWENNTIDSIYWITFLSNDRYFESLSTMPQQTLGVLPRKKSTATDYLVDSAYYCKTMYSTKKYTLNIYKSGSKYQSKKGDEMFAPVNYIAFATLDAKQRVIDYLICYYFVYRLYESSERYFYIDNNKNITLINFYTDELETTFWGKCTYHISEQGRFILKPKTGELKNNRLKRYIL</sequence>
<evidence type="ECO:0000256" key="1">
    <source>
        <dbReference type="SAM" id="SignalP"/>
    </source>
</evidence>
<dbReference type="RefSeq" id="WP_018921222.1">
    <property type="nucleotide sequence ID" value="NZ_LR134384.1"/>
</dbReference>
<evidence type="ECO:0000313" key="3">
    <source>
        <dbReference type="Proteomes" id="UP000274578"/>
    </source>
</evidence>
<accession>A0A448L3Z2</accession>
<gene>
    <name evidence="2" type="ORF">NCTC13071_00670</name>
</gene>
<organism evidence="2 3">
    <name type="scientific">Segatella oris</name>
    <dbReference type="NCBI Taxonomy" id="28135"/>
    <lineage>
        <taxon>Bacteria</taxon>
        <taxon>Pseudomonadati</taxon>
        <taxon>Bacteroidota</taxon>
        <taxon>Bacteroidia</taxon>
        <taxon>Bacteroidales</taxon>
        <taxon>Prevotellaceae</taxon>
        <taxon>Segatella</taxon>
    </lineage>
</organism>
<dbReference type="Proteomes" id="UP000274578">
    <property type="component" value="Chromosome 1"/>
</dbReference>
<evidence type="ECO:0008006" key="4">
    <source>
        <dbReference type="Google" id="ProtNLM"/>
    </source>
</evidence>
<feature type="signal peptide" evidence="1">
    <location>
        <begin position="1"/>
        <end position="19"/>
    </location>
</feature>
<dbReference type="KEGG" id="poc:NCTC13071_00670"/>
<keyword evidence="1" id="KW-0732">Signal</keyword>
<dbReference type="GeneID" id="85011563"/>